<dbReference type="Proteomes" id="UP001176961">
    <property type="component" value="Unassembled WGS sequence"/>
</dbReference>
<name>A0AA36GU36_CYLNA</name>
<evidence type="ECO:0000313" key="1">
    <source>
        <dbReference type="EMBL" id="CAJ0598303.1"/>
    </source>
</evidence>
<sequence length="85" mass="9820">MWFRLFALAVVVSLTLAQGNQKYYKHLGNIKYMPLANQVYFRQRSGESGVNGGGYLNPRPEGDRDTSMEEEVLDIFKNLNYNKRT</sequence>
<reference evidence="1" key="1">
    <citation type="submission" date="2023-07" db="EMBL/GenBank/DDBJ databases">
        <authorList>
            <consortium name="CYATHOMIX"/>
        </authorList>
    </citation>
    <scope>NUCLEOTIDE SEQUENCE</scope>
    <source>
        <strain evidence="1">N/A</strain>
    </source>
</reference>
<protein>
    <submittedName>
        <fullName evidence="1">Uncharacterized protein</fullName>
    </submittedName>
</protein>
<dbReference type="EMBL" id="CATQJL010000223">
    <property type="protein sequence ID" value="CAJ0598303.1"/>
    <property type="molecule type" value="Genomic_DNA"/>
</dbReference>
<dbReference type="AlphaFoldDB" id="A0AA36GU36"/>
<evidence type="ECO:0000313" key="2">
    <source>
        <dbReference type="Proteomes" id="UP001176961"/>
    </source>
</evidence>
<proteinExistence type="predicted"/>
<keyword evidence="2" id="KW-1185">Reference proteome</keyword>
<gene>
    <name evidence="1" type="ORF">CYNAS_LOCUS10286</name>
</gene>
<comment type="caution">
    <text evidence="1">The sequence shown here is derived from an EMBL/GenBank/DDBJ whole genome shotgun (WGS) entry which is preliminary data.</text>
</comment>
<organism evidence="1 2">
    <name type="scientific">Cylicocyclus nassatus</name>
    <name type="common">Nematode worm</name>
    <dbReference type="NCBI Taxonomy" id="53992"/>
    <lineage>
        <taxon>Eukaryota</taxon>
        <taxon>Metazoa</taxon>
        <taxon>Ecdysozoa</taxon>
        <taxon>Nematoda</taxon>
        <taxon>Chromadorea</taxon>
        <taxon>Rhabditida</taxon>
        <taxon>Rhabditina</taxon>
        <taxon>Rhabditomorpha</taxon>
        <taxon>Strongyloidea</taxon>
        <taxon>Strongylidae</taxon>
        <taxon>Cylicocyclus</taxon>
    </lineage>
</organism>
<accession>A0AA36GU36</accession>